<sequence>MAFHFIAVMSHYSHGGRIAWHYSAETRLDKEFIQSFFSRVERKCGEVQLGIHKLSTESTSWDSVVQKDSFFKDVYRTQDIDTFIGMVIQDQELSPTDVSKFILSILPSSHLKLQKLLYFSYAEFLLQTGVKLFKEPLVAFKYGPVVESVFHKYKVHGSTVIDSKEDETICYSTESLAITPSIMKVASSEHGDAAMACILKVLEKYGGYSAGDLVDKTHQAGGPWDRVFKPGANCEITDDLIIQYHQAIH</sequence>
<evidence type="ECO:0000313" key="2">
    <source>
        <dbReference type="EMBL" id="PIE97231.1"/>
    </source>
</evidence>
<dbReference type="Pfam" id="PF13274">
    <property type="entry name" value="SocA_Panacea"/>
    <property type="match status" value="1"/>
</dbReference>
<evidence type="ECO:0000313" key="3">
    <source>
        <dbReference type="Proteomes" id="UP000228484"/>
    </source>
</evidence>
<reference evidence="2 3" key="1">
    <citation type="submission" date="2017-09" db="EMBL/GenBank/DDBJ databases">
        <title>Biocontrol bacteria screening and application from spent mushroom substrate.</title>
        <authorList>
            <person name="Sun X."/>
        </authorList>
    </citation>
    <scope>NUCLEOTIDE SEQUENCE [LARGE SCALE GENOMIC DNA]</scope>
    <source>
        <strain evidence="2 3">100374</strain>
    </source>
</reference>
<accession>A0A2G6QKA4</accession>
<gene>
    <name evidence="2" type="ORF">CO726_02700</name>
</gene>
<evidence type="ECO:0000259" key="1">
    <source>
        <dbReference type="Pfam" id="PF13274"/>
    </source>
</evidence>
<comment type="caution">
    <text evidence="2">The sequence shown here is derived from an EMBL/GenBank/DDBJ whole genome shotgun (WGS) entry which is preliminary data.</text>
</comment>
<dbReference type="AlphaFoldDB" id="A0A2G6QKA4"/>
<dbReference type="Proteomes" id="UP000228484">
    <property type="component" value="Unassembled WGS sequence"/>
</dbReference>
<dbReference type="InterPro" id="IPR025272">
    <property type="entry name" value="SocA_Panacea"/>
</dbReference>
<name>A0A2G6QKA4_9BACI</name>
<keyword evidence="3" id="KW-1185">Reference proteome</keyword>
<proteinExistence type="predicted"/>
<dbReference type="EMBL" id="NWUW01000001">
    <property type="protein sequence ID" value="PIE97231.1"/>
    <property type="molecule type" value="Genomic_DNA"/>
</dbReference>
<dbReference type="RefSeq" id="WP_099683213.1">
    <property type="nucleotide sequence ID" value="NZ_NWUW01000001.1"/>
</dbReference>
<feature type="domain" description="Antitoxin SocA-like Panacea" evidence="1">
    <location>
        <begin position="113"/>
        <end position="224"/>
    </location>
</feature>
<organism evidence="2 3">
    <name type="scientific">Bacillus fungorum</name>
    <dbReference type="NCBI Taxonomy" id="2039284"/>
    <lineage>
        <taxon>Bacteria</taxon>
        <taxon>Bacillati</taxon>
        <taxon>Bacillota</taxon>
        <taxon>Bacilli</taxon>
        <taxon>Bacillales</taxon>
        <taxon>Bacillaceae</taxon>
        <taxon>Bacillus</taxon>
    </lineage>
</organism>
<protein>
    <recommendedName>
        <fullName evidence="1">Antitoxin SocA-like Panacea domain-containing protein</fullName>
    </recommendedName>
</protein>